<evidence type="ECO:0000256" key="2">
    <source>
        <dbReference type="ARBA" id="ARBA00022695"/>
    </source>
</evidence>
<protein>
    <recommendedName>
        <fullName evidence="1">RNA-directed DNA polymerase</fullName>
        <ecNumber evidence="1">2.7.7.49</ecNumber>
    </recommendedName>
</protein>
<evidence type="ECO:0000256" key="5">
    <source>
        <dbReference type="ARBA" id="ARBA00022918"/>
    </source>
</evidence>
<dbReference type="Gene3D" id="3.30.70.270">
    <property type="match status" value="2"/>
</dbReference>
<dbReference type="Pfam" id="PF17919">
    <property type="entry name" value="RT_RNaseH_2"/>
    <property type="match status" value="1"/>
</dbReference>
<dbReference type="GO" id="GO:0004519">
    <property type="term" value="F:endonuclease activity"/>
    <property type="evidence" value="ECO:0007669"/>
    <property type="project" value="UniProtKB-KW"/>
</dbReference>
<evidence type="ECO:0000259" key="7">
    <source>
        <dbReference type="PROSITE" id="PS50994"/>
    </source>
</evidence>
<keyword evidence="2" id="KW-0548">Nucleotidyltransferase</keyword>
<dbReference type="Pfam" id="PF17921">
    <property type="entry name" value="Integrase_H2C2"/>
    <property type="match status" value="1"/>
</dbReference>
<dbReference type="InterPro" id="IPR000477">
    <property type="entry name" value="RT_dom"/>
</dbReference>
<dbReference type="PANTHER" id="PTHR37984:SF7">
    <property type="entry name" value="INTEGRASE CATALYTIC DOMAIN-CONTAINING PROTEIN"/>
    <property type="match status" value="1"/>
</dbReference>
<dbReference type="EMBL" id="GEZM01097791">
    <property type="protein sequence ID" value="JAV54108.1"/>
    <property type="molecule type" value="Transcribed_RNA"/>
</dbReference>
<dbReference type="FunFam" id="3.30.420.10:FF:000063">
    <property type="entry name" value="Retrovirus-related Pol polyprotein from transposon 297-like Protein"/>
    <property type="match status" value="1"/>
</dbReference>
<dbReference type="Gene3D" id="1.10.340.70">
    <property type="match status" value="1"/>
</dbReference>
<keyword evidence="4" id="KW-0255">Endonuclease</keyword>
<keyword evidence="5" id="KW-0695">RNA-directed DNA polymerase</keyword>
<dbReference type="FunFam" id="3.30.70.270:FF:000026">
    <property type="entry name" value="Transposon Ty3-G Gag-Pol polyprotein"/>
    <property type="match status" value="1"/>
</dbReference>
<name>A0A1Y1JXS9_PHOPY</name>
<evidence type="ECO:0000313" key="8">
    <source>
        <dbReference type="EMBL" id="JAV54109.1"/>
    </source>
</evidence>
<reference evidence="8" key="1">
    <citation type="journal article" date="2016" name="Sci. Rep.">
        <title>Molecular characterization of firefly nuptial gifts: a multi-omics approach sheds light on postcopulatory sexual selection.</title>
        <authorList>
            <person name="Al-Wathiqui N."/>
            <person name="Fallon T.R."/>
            <person name="South A."/>
            <person name="Weng J.K."/>
            <person name="Lewis S.M."/>
        </authorList>
    </citation>
    <scope>NUCLEOTIDE SEQUENCE</scope>
</reference>
<proteinExistence type="predicted"/>
<dbReference type="PANTHER" id="PTHR37984">
    <property type="entry name" value="PROTEIN CBG26694"/>
    <property type="match status" value="1"/>
</dbReference>
<dbReference type="GO" id="GO:0003676">
    <property type="term" value="F:nucleic acid binding"/>
    <property type="evidence" value="ECO:0007669"/>
    <property type="project" value="InterPro"/>
</dbReference>
<dbReference type="Gene3D" id="3.10.20.370">
    <property type="match status" value="1"/>
</dbReference>
<keyword evidence="3" id="KW-0540">Nuclease</keyword>
<sequence length="810" mass="94657">MANSKIFSTLDANKGFWQIKLTERASKLTTFATPFGRFKFLRLPFGVSCAPEIFHRTFTEIFGNINGVKIYIDDIIIHAKSIEEHDQILKLVFERARALGVKFNKNKCKFRIKEVKFLGHVLTENGVQIDKGKVEAIKQIPKPNNAKDLSRFLGMITYVSRFIPNLSSRTSQLRQLLRKGVVWDWQPEHDLEFINLKNSLMENPVLKFFDYKKPVVLSVDSSKDGLGAVILQDQTPVAYASKSLTETQQSYAQIEKEALAIVYGCQRFHQYLYGRKFIVESDHKPLEMIFSKPLDKCPLRLQRLRLTLQSYDFEVKYKRGSQLYIADALSRASHKEDNFKILESEVEAHVHLIEFAGMSPEKFNQLVNETMKDPELITLKTVINEGWPKSKDEVKDLIKPYWDVRESLVVINNAVFKGNQYVVPKSMRAEIIAKLHYSHLGIEKTRLRARELVYWPNVNKEIKDVIQNCHACLAYGRSNPQEEMITKEMAVRPWQIVAADFFYLNDNQYLLLVDEYSKYPEVVHMRNDTSSVKVVKEFKAIFSRHGIPNLLYTDGGPQFVSNNFQQFVREWGIIHKTSSPRYPKSNGFIERHVQTIKQILKKCYLDKKDAYLALLEYRNTPISNEIPSPAELLLGRKIKGCLPVPDFQLHPQFQPNQILQTKTLNKQNYKYYYDRKSHQLPNLKIGQTVMVQNFLKKKWEPGIIKNFDKRPRSYVVEMFKQGNQLIRNRKFLKPITNENLFNNDYKFQNLFEKNIQEQLPKEKVNENVRTFSNRNLQHTDPSREAVRYDGNNTYVTKYGRSVKKPNYYKP</sequence>
<dbReference type="PROSITE" id="PS50878">
    <property type="entry name" value="RT_POL"/>
    <property type="match status" value="1"/>
</dbReference>
<keyword evidence="4" id="KW-0378">Hydrolase</keyword>
<dbReference type="InterPro" id="IPR043502">
    <property type="entry name" value="DNA/RNA_pol_sf"/>
</dbReference>
<dbReference type="Gene3D" id="3.30.420.10">
    <property type="entry name" value="Ribonuclease H-like superfamily/Ribonuclease H"/>
    <property type="match status" value="1"/>
</dbReference>
<keyword evidence="2" id="KW-0808">Transferase</keyword>
<accession>A0A1Y1JXS9</accession>
<evidence type="ECO:0000256" key="3">
    <source>
        <dbReference type="ARBA" id="ARBA00022722"/>
    </source>
</evidence>
<dbReference type="CDD" id="cd09274">
    <property type="entry name" value="RNase_HI_RT_Ty3"/>
    <property type="match status" value="1"/>
</dbReference>
<dbReference type="Pfam" id="PF00665">
    <property type="entry name" value="rve"/>
    <property type="match status" value="1"/>
</dbReference>
<evidence type="ECO:0000256" key="4">
    <source>
        <dbReference type="ARBA" id="ARBA00022759"/>
    </source>
</evidence>
<dbReference type="FunFam" id="1.10.340.70:FF:000003">
    <property type="entry name" value="Protein CBG25708"/>
    <property type="match status" value="1"/>
</dbReference>
<dbReference type="EC" id="2.7.7.49" evidence="1"/>
<dbReference type="InterPro" id="IPR043128">
    <property type="entry name" value="Rev_trsase/Diguanyl_cyclase"/>
</dbReference>
<dbReference type="GO" id="GO:0042575">
    <property type="term" value="C:DNA polymerase complex"/>
    <property type="evidence" value="ECO:0007669"/>
    <property type="project" value="UniProtKB-ARBA"/>
</dbReference>
<organism evidence="8">
    <name type="scientific">Photinus pyralis</name>
    <name type="common">Common eastern firefly</name>
    <name type="synonym">Lampyris pyralis</name>
    <dbReference type="NCBI Taxonomy" id="7054"/>
    <lineage>
        <taxon>Eukaryota</taxon>
        <taxon>Metazoa</taxon>
        <taxon>Ecdysozoa</taxon>
        <taxon>Arthropoda</taxon>
        <taxon>Hexapoda</taxon>
        <taxon>Insecta</taxon>
        <taxon>Pterygota</taxon>
        <taxon>Neoptera</taxon>
        <taxon>Endopterygota</taxon>
        <taxon>Coleoptera</taxon>
        <taxon>Polyphaga</taxon>
        <taxon>Elateriformia</taxon>
        <taxon>Elateroidea</taxon>
        <taxon>Lampyridae</taxon>
        <taxon>Lampyrinae</taxon>
        <taxon>Photinus</taxon>
    </lineage>
</organism>
<dbReference type="Pfam" id="PF00078">
    <property type="entry name" value="RVT_1"/>
    <property type="match status" value="1"/>
</dbReference>
<dbReference type="InterPro" id="IPR036397">
    <property type="entry name" value="RNaseH_sf"/>
</dbReference>
<dbReference type="InterPro" id="IPR041577">
    <property type="entry name" value="RT_RNaseH_2"/>
</dbReference>
<dbReference type="Gene3D" id="3.10.10.10">
    <property type="entry name" value="HIV Type 1 Reverse Transcriptase, subunit A, domain 1"/>
    <property type="match status" value="1"/>
</dbReference>
<dbReference type="InterPro" id="IPR050951">
    <property type="entry name" value="Retrovirus_Pol_polyprotein"/>
</dbReference>
<dbReference type="EMBL" id="GEZM01097790">
    <property type="protein sequence ID" value="JAV54109.1"/>
    <property type="molecule type" value="Transcribed_RNA"/>
</dbReference>
<dbReference type="SUPFAM" id="SSF53098">
    <property type="entry name" value="Ribonuclease H-like"/>
    <property type="match status" value="1"/>
</dbReference>
<evidence type="ECO:0000256" key="1">
    <source>
        <dbReference type="ARBA" id="ARBA00012493"/>
    </source>
</evidence>
<dbReference type="GO" id="GO:0015074">
    <property type="term" value="P:DNA integration"/>
    <property type="evidence" value="ECO:0007669"/>
    <property type="project" value="InterPro"/>
</dbReference>
<dbReference type="FunFam" id="3.10.20.370:FF:000001">
    <property type="entry name" value="Retrovirus-related Pol polyprotein from transposon 17.6-like protein"/>
    <property type="match status" value="1"/>
</dbReference>
<dbReference type="InterPro" id="IPR001584">
    <property type="entry name" value="Integrase_cat-core"/>
</dbReference>
<dbReference type="InterPro" id="IPR012337">
    <property type="entry name" value="RNaseH-like_sf"/>
</dbReference>
<dbReference type="CDD" id="cd01647">
    <property type="entry name" value="RT_LTR"/>
    <property type="match status" value="1"/>
</dbReference>
<dbReference type="InterPro" id="IPR041588">
    <property type="entry name" value="Integrase_H2C2"/>
</dbReference>
<dbReference type="SUPFAM" id="SSF56672">
    <property type="entry name" value="DNA/RNA polymerases"/>
    <property type="match status" value="1"/>
</dbReference>
<dbReference type="AlphaFoldDB" id="A0A1Y1JXS9"/>
<dbReference type="PROSITE" id="PS50994">
    <property type="entry name" value="INTEGRASE"/>
    <property type="match status" value="1"/>
</dbReference>
<feature type="domain" description="Reverse transcriptase" evidence="6">
    <location>
        <begin position="1"/>
        <end position="122"/>
    </location>
</feature>
<dbReference type="GO" id="GO:0003964">
    <property type="term" value="F:RNA-directed DNA polymerase activity"/>
    <property type="evidence" value="ECO:0007669"/>
    <property type="project" value="UniProtKB-KW"/>
</dbReference>
<feature type="domain" description="Integrase catalytic" evidence="7">
    <location>
        <begin position="489"/>
        <end position="651"/>
    </location>
</feature>
<evidence type="ECO:0000259" key="6">
    <source>
        <dbReference type="PROSITE" id="PS50878"/>
    </source>
</evidence>